<keyword evidence="1" id="KW-1133">Transmembrane helix</keyword>
<proteinExistence type="predicted"/>
<evidence type="ECO:0000256" key="1">
    <source>
        <dbReference type="SAM" id="Phobius"/>
    </source>
</evidence>
<evidence type="ECO:0000313" key="2">
    <source>
        <dbReference type="EMBL" id="UMM42550.1"/>
    </source>
</evidence>
<organism evidence="2 3">
    <name type="scientific">Caenorhabditis briggsae</name>
    <dbReference type="NCBI Taxonomy" id="6238"/>
    <lineage>
        <taxon>Eukaryota</taxon>
        <taxon>Metazoa</taxon>
        <taxon>Ecdysozoa</taxon>
        <taxon>Nematoda</taxon>
        <taxon>Chromadorea</taxon>
        <taxon>Rhabditida</taxon>
        <taxon>Rhabditina</taxon>
        <taxon>Rhabditomorpha</taxon>
        <taxon>Rhabditoidea</taxon>
        <taxon>Rhabditidae</taxon>
        <taxon>Peloderinae</taxon>
        <taxon>Caenorhabditis</taxon>
    </lineage>
</organism>
<feature type="transmembrane region" description="Helical" evidence="1">
    <location>
        <begin position="20"/>
        <end position="38"/>
    </location>
</feature>
<dbReference type="EMBL" id="CP092625">
    <property type="protein sequence ID" value="UMM42550.1"/>
    <property type="molecule type" value="Genomic_DNA"/>
</dbReference>
<keyword evidence="3" id="KW-1185">Reference proteome</keyword>
<reference evidence="2 3" key="1">
    <citation type="submission" date="2022-04" db="EMBL/GenBank/DDBJ databases">
        <title>Chromosome-level reference genomes for two strains of Caenorhabditis briggsae: an improved platform for comparative genomics.</title>
        <authorList>
            <person name="Stevens L."/>
            <person name="Andersen E."/>
        </authorList>
    </citation>
    <scope>NUCLEOTIDE SEQUENCE [LARGE SCALE GENOMIC DNA]</scope>
    <source>
        <strain evidence="2">VX34</strain>
        <tissue evidence="2">Whole-organism</tissue>
    </source>
</reference>
<accession>A0AAE9FHS1</accession>
<gene>
    <name evidence="2" type="ORF">L5515_018342</name>
</gene>
<dbReference type="AlphaFoldDB" id="A0AAE9FHS1"/>
<evidence type="ECO:0000313" key="3">
    <source>
        <dbReference type="Proteomes" id="UP000829354"/>
    </source>
</evidence>
<name>A0AAE9FHS1_CAEBR</name>
<keyword evidence="1" id="KW-0472">Membrane</keyword>
<keyword evidence="1" id="KW-0812">Transmembrane</keyword>
<sequence length="153" mass="17520">MGGASTKVGADLETLSPTSTFLLLTIFLASSALCLTCYKKDRYIDMVDVIHHQKFCWSFYVPEERTVTLGGHYIHTNSTAKVWNTENGEDCRLEKMVSFEEEYNMYVCLCLTDRCNWPFSYKKFAARNFSIKAKAGEQLLDSMIPSFSFTKMI</sequence>
<dbReference type="Proteomes" id="UP000829354">
    <property type="component" value="Chromosome X"/>
</dbReference>
<protein>
    <submittedName>
        <fullName evidence="2">Uncharacterized protein</fullName>
    </submittedName>
</protein>